<keyword evidence="2" id="KW-1015">Disulfide bond</keyword>
<proteinExistence type="predicted"/>
<keyword evidence="5" id="KW-1185">Reference proteome</keyword>
<reference evidence="6" key="1">
    <citation type="submission" date="2025-08" db="UniProtKB">
        <authorList>
            <consortium name="RefSeq"/>
        </authorList>
    </citation>
    <scope>IDENTIFICATION</scope>
    <source>
        <tissue evidence="6">Muscle</tissue>
    </source>
</reference>
<sequence length="136" mass="15850">MRDPGVLHRDWTWNTLDLDKQVGLPLRIPEPIECCPSVTEVIEPMGGVSRSGRILELYHDQNSTQKFYQTSCVEEMRGRPCRYISPSLTHHSHCVQKYSFTYALVREYDTNTTWRLDYIRIRSGCTCELKNVVVLL</sequence>
<dbReference type="Gene3D" id="2.10.90.10">
    <property type="entry name" value="Cystine-knot cytokines"/>
    <property type="match status" value="1"/>
</dbReference>
<accession>A0ABM1RUU8</accession>
<keyword evidence="1" id="KW-0732">Signal</keyword>
<name>A0ABM1RUU8_LIMPO</name>
<dbReference type="GeneID" id="111083151"/>
<evidence type="ECO:0000256" key="1">
    <source>
        <dbReference type="ARBA" id="ARBA00022729"/>
    </source>
</evidence>
<evidence type="ECO:0000256" key="3">
    <source>
        <dbReference type="ARBA" id="ARBA00023180"/>
    </source>
</evidence>
<evidence type="ECO:0000313" key="5">
    <source>
        <dbReference type="Proteomes" id="UP000694941"/>
    </source>
</evidence>
<dbReference type="PANTHER" id="PTHR23199">
    <property type="entry name" value="NEUROTROPHIN 1-RELATED"/>
    <property type="match status" value="1"/>
</dbReference>
<dbReference type="PROSITE" id="PS50270">
    <property type="entry name" value="NGF_2"/>
    <property type="match status" value="1"/>
</dbReference>
<feature type="domain" description="Spaetzle" evidence="4">
    <location>
        <begin position="33"/>
        <end position="128"/>
    </location>
</feature>
<evidence type="ECO:0000256" key="2">
    <source>
        <dbReference type="ARBA" id="ARBA00023157"/>
    </source>
</evidence>
<evidence type="ECO:0000313" key="6">
    <source>
        <dbReference type="RefSeq" id="XP_022235153.1"/>
    </source>
</evidence>
<organism evidence="5 6">
    <name type="scientific">Limulus polyphemus</name>
    <name type="common">Atlantic horseshoe crab</name>
    <dbReference type="NCBI Taxonomy" id="6850"/>
    <lineage>
        <taxon>Eukaryota</taxon>
        <taxon>Metazoa</taxon>
        <taxon>Ecdysozoa</taxon>
        <taxon>Arthropoda</taxon>
        <taxon>Chelicerata</taxon>
        <taxon>Merostomata</taxon>
        <taxon>Xiphosura</taxon>
        <taxon>Limulidae</taxon>
        <taxon>Limulus</taxon>
    </lineage>
</organism>
<dbReference type="RefSeq" id="XP_022235153.1">
    <property type="nucleotide sequence ID" value="XM_022379445.1"/>
</dbReference>
<keyword evidence="3" id="KW-0325">Glycoprotein</keyword>
<dbReference type="InterPro" id="IPR052444">
    <property type="entry name" value="Spz/Toll_ligand-like"/>
</dbReference>
<dbReference type="Proteomes" id="UP000694941">
    <property type="component" value="Unplaced"/>
</dbReference>
<evidence type="ECO:0000259" key="4">
    <source>
        <dbReference type="Pfam" id="PF16077"/>
    </source>
</evidence>
<protein>
    <submittedName>
        <fullName evidence="6">Uncharacterized protein LOC111083151</fullName>
    </submittedName>
</protein>
<dbReference type="InterPro" id="IPR029034">
    <property type="entry name" value="Cystine-knot_cytokine"/>
</dbReference>
<dbReference type="SUPFAM" id="SSF57501">
    <property type="entry name" value="Cystine-knot cytokines"/>
    <property type="match status" value="1"/>
</dbReference>
<dbReference type="Pfam" id="PF16077">
    <property type="entry name" value="Spaetzle"/>
    <property type="match status" value="1"/>
</dbReference>
<dbReference type="InterPro" id="IPR032104">
    <property type="entry name" value="Spaetzle"/>
</dbReference>
<gene>
    <name evidence="6" type="primary">LOC111083151</name>
</gene>
<dbReference type="PANTHER" id="PTHR23199:SF12">
    <property type="entry name" value="NEUROTROPHIN 1-RELATED"/>
    <property type="match status" value="1"/>
</dbReference>